<dbReference type="InterPro" id="IPR002346">
    <property type="entry name" value="Mopterin_DH_FAD-bd"/>
</dbReference>
<proteinExistence type="predicted"/>
<evidence type="ECO:0000313" key="5">
    <source>
        <dbReference type="EMBL" id="EHJ62888.1"/>
    </source>
</evidence>
<dbReference type="GO" id="GO:0016491">
    <property type="term" value="F:oxidoreductase activity"/>
    <property type="evidence" value="ECO:0007669"/>
    <property type="project" value="UniProtKB-KW"/>
</dbReference>
<protein>
    <submittedName>
        <fullName evidence="5">Carbon-monoxide dehydrogenase medium chain</fullName>
    </submittedName>
</protein>
<dbReference type="PATRIC" id="fig|1088721.3.peg.178"/>
<dbReference type="InterPro" id="IPR016166">
    <property type="entry name" value="FAD-bd_PCMH"/>
</dbReference>
<dbReference type="Pfam" id="PF00941">
    <property type="entry name" value="FAD_binding_5"/>
    <property type="match status" value="1"/>
</dbReference>
<keyword evidence="2" id="KW-0274">FAD</keyword>
<dbReference type="Gene3D" id="3.30.390.50">
    <property type="entry name" value="CO dehydrogenase flavoprotein, C-terminal domain"/>
    <property type="match status" value="1"/>
</dbReference>
<dbReference type="Proteomes" id="UP000004030">
    <property type="component" value="Unassembled WGS sequence"/>
</dbReference>
<dbReference type="eggNOG" id="COG1319">
    <property type="taxonomic scope" value="Bacteria"/>
</dbReference>
<evidence type="ECO:0000313" key="6">
    <source>
        <dbReference type="Proteomes" id="UP000004030"/>
    </source>
</evidence>
<dbReference type="InterPro" id="IPR036683">
    <property type="entry name" value="CO_DH_flav_C_dom_sf"/>
</dbReference>
<dbReference type="PANTHER" id="PTHR42659:SF2">
    <property type="entry name" value="XANTHINE DEHYDROGENASE SUBUNIT C-RELATED"/>
    <property type="match status" value="1"/>
</dbReference>
<reference evidence="5 6" key="1">
    <citation type="journal article" date="2012" name="J. Bacteriol.">
        <title>Genome sequence of benzo(a)pyrene-degrading bacterium Novosphingobium pentaromativorans US6-1.</title>
        <authorList>
            <person name="Luo Y.R."/>
            <person name="Kang S.G."/>
            <person name="Kim S.J."/>
            <person name="Kim M.R."/>
            <person name="Li N."/>
            <person name="Lee J.H."/>
            <person name="Kwon K.K."/>
        </authorList>
    </citation>
    <scope>NUCLEOTIDE SEQUENCE [LARGE SCALE GENOMIC DNA]</scope>
    <source>
        <strain evidence="5 6">US6-1</strain>
    </source>
</reference>
<name>G6E761_9SPHN</name>
<organism evidence="5 6">
    <name type="scientific">Novosphingobium pentaromativorans US6-1</name>
    <dbReference type="NCBI Taxonomy" id="1088721"/>
    <lineage>
        <taxon>Bacteria</taxon>
        <taxon>Pseudomonadati</taxon>
        <taxon>Pseudomonadota</taxon>
        <taxon>Alphaproteobacteria</taxon>
        <taxon>Sphingomonadales</taxon>
        <taxon>Sphingomonadaceae</taxon>
        <taxon>Novosphingobium</taxon>
    </lineage>
</organism>
<evidence type="ECO:0000256" key="3">
    <source>
        <dbReference type="ARBA" id="ARBA00023002"/>
    </source>
</evidence>
<dbReference type="Gene3D" id="3.30.43.10">
    <property type="entry name" value="Uridine Diphospho-n-acetylenolpyruvylglucosamine Reductase, domain 2"/>
    <property type="match status" value="1"/>
</dbReference>
<sequence length="320" mass="32393">MEVGQYSCPSVDYSLCGHDLVPDLIHRQGNSMPSPAFHAPDTVEGAVALLSGDPTARPLSGGTDLIVQMRSGRIAPSAVVDLKRIASLSGVRREGDAFVIGAATPCTALKNDADLCAAWPGVVEAANLIGSVQVRNRATMAGNLCNASPAADSVPALVAAGASCVVAGPAGMREVAVQDIPVSPGRTSLASGEFVVEFRLPVRGTRAADAYLRSIPRTEMDIAVVGVGANIELDADGTCTAASIALGAVAPTVVLVEAAGAALVGTRLEDDALASMVEAVTAACAPIDDKRGTVAYRKAMAGVLAKRTVQIAAQRAGAKA</sequence>
<dbReference type="InterPro" id="IPR005107">
    <property type="entry name" value="CO_DH_flav_C"/>
</dbReference>
<gene>
    <name evidence="5" type="ORF">NSU_0182</name>
</gene>
<dbReference type="PROSITE" id="PS51387">
    <property type="entry name" value="FAD_PCMH"/>
    <property type="match status" value="1"/>
</dbReference>
<dbReference type="InterPro" id="IPR051312">
    <property type="entry name" value="Diverse_Substr_Oxidored"/>
</dbReference>
<dbReference type="AlphaFoldDB" id="G6E761"/>
<keyword evidence="3" id="KW-0560">Oxidoreductase</keyword>
<accession>G6E761</accession>
<dbReference type="InterPro" id="IPR016169">
    <property type="entry name" value="FAD-bd_PCMH_sub2"/>
</dbReference>
<evidence type="ECO:0000256" key="1">
    <source>
        <dbReference type="ARBA" id="ARBA00022630"/>
    </source>
</evidence>
<keyword evidence="1" id="KW-0285">Flavoprotein</keyword>
<dbReference type="Gene3D" id="3.30.465.10">
    <property type="match status" value="1"/>
</dbReference>
<dbReference type="SUPFAM" id="SSF55447">
    <property type="entry name" value="CO dehydrogenase flavoprotein C-terminal domain-like"/>
    <property type="match status" value="1"/>
</dbReference>
<dbReference type="SUPFAM" id="SSF56176">
    <property type="entry name" value="FAD-binding/transporter-associated domain-like"/>
    <property type="match status" value="1"/>
</dbReference>
<dbReference type="Pfam" id="PF03450">
    <property type="entry name" value="CO_deh_flav_C"/>
    <property type="match status" value="1"/>
</dbReference>
<evidence type="ECO:0000256" key="2">
    <source>
        <dbReference type="ARBA" id="ARBA00022827"/>
    </source>
</evidence>
<dbReference type="SMART" id="SM01092">
    <property type="entry name" value="CO_deh_flav_C"/>
    <property type="match status" value="1"/>
</dbReference>
<dbReference type="EMBL" id="AGFM01000005">
    <property type="protein sequence ID" value="EHJ62888.1"/>
    <property type="molecule type" value="Genomic_DNA"/>
</dbReference>
<comment type="caution">
    <text evidence="5">The sequence shown here is derived from an EMBL/GenBank/DDBJ whole genome shotgun (WGS) entry which is preliminary data.</text>
</comment>
<dbReference type="PANTHER" id="PTHR42659">
    <property type="entry name" value="XANTHINE DEHYDROGENASE SUBUNIT C-RELATED"/>
    <property type="match status" value="1"/>
</dbReference>
<dbReference type="InterPro" id="IPR036318">
    <property type="entry name" value="FAD-bd_PCMH-like_sf"/>
</dbReference>
<dbReference type="GO" id="GO:0071949">
    <property type="term" value="F:FAD binding"/>
    <property type="evidence" value="ECO:0007669"/>
    <property type="project" value="InterPro"/>
</dbReference>
<dbReference type="STRING" id="1088721.JI59_19210"/>
<feature type="domain" description="FAD-binding PCMH-type" evidence="4">
    <location>
        <begin position="30"/>
        <end position="205"/>
    </location>
</feature>
<dbReference type="InterPro" id="IPR016167">
    <property type="entry name" value="FAD-bd_PCMH_sub1"/>
</dbReference>
<evidence type="ECO:0000259" key="4">
    <source>
        <dbReference type="PROSITE" id="PS51387"/>
    </source>
</evidence>
<keyword evidence="6" id="KW-1185">Reference proteome</keyword>